<keyword evidence="10" id="KW-1185">Reference proteome</keyword>
<dbReference type="Proteomes" id="UP000298782">
    <property type="component" value="Chromosome"/>
</dbReference>
<dbReference type="InterPro" id="IPR019776">
    <property type="entry name" value="Flagellar_basal_body_rod_CS"/>
</dbReference>
<organism evidence="9 10">
    <name type="scientific">Buchnera aphidicola</name>
    <name type="common">Thelaxes californica</name>
    <dbReference type="NCBI Taxonomy" id="1315998"/>
    <lineage>
        <taxon>Bacteria</taxon>
        <taxon>Pseudomonadati</taxon>
        <taxon>Pseudomonadota</taxon>
        <taxon>Gammaproteobacteria</taxon>
        <taxon>Enterobacterales</taxon>
        <taxon>Erwiniaceae</taxon>
        <taxon>Buchnera</taxon>
    </lineage>
</organism>
<dbReference type="GO" id="GO:0030694">
    <property type="term" value="C:bacterial-type flagellum basal body, rod"/>
    <property type="evidence" value="ECO:0007669"/>
    <property type="project" value="UniProtKB-UniRule"/>
</dbReference>
<evidence type="ECO:0000256" key="3">
    <source>
        <dbReference type="ARBA" id="ARBA00017941"/>
    </source>
</evidence>
<dbReference type="PANTHER" id="PTHR30435">
    <property type="entry name" value="FLAGELLAR PROTEIN"/>
    <property type="match status" value="1"/>
</dbReference>
<protein>
    <recommendedName>
        <fullName evidence="3 6">Flagellar basal-body rod protein FlgC</fullName>
    </recommendedName>
</protein>
<dbReference type="RefSeq" id="WP_158353476.1">
    <property type="nucleotide sequence ID" value="NZ_CP034852.1"/>
</dbReference>
<keyword evidence="9" id="KW-0969">Cilium</keyword>
<dbReference type="GO" id="GO:0071978">
    <property type="term" value="P:bacterial-type flagellum-dependent swarming motility"/>
    <property type="evidence" value="ECO:0007669"/>
    <property type="project" value="TreeGrafter"/>
</dbReference>
<dbReference type="OrthoDB" id="9794148at2"/>
<evidence type="ECO:0000256" key="1">
    <source>
        <dbReference type="ARBA" id="ARBA00004117"/>
    </source>
</evidence>
<reference evidence="9 10" key="1">
    <citation type="submission" date="2018-12" db="EMBL/GenBank/DDBJ databases">
        <authorList>
            <person name="Chong R.A."/>
        </authorList>
    </citation>
    <scope>NUCLEOTIDE SEQUENCE [LARGE SCALE GENOMIC DNA]</scope>
    <source>
        <strain evidence="9 10">Tca</strain>
    </source>
</reference>
<feature type="domain" description="Flagellar basal-body/hook protein C-terminal" evidence="8">
    <location>
        <begin position="97"/>
        <end position="140"/>
    </location>
</feature>
<evidence type="ECO:0000256" key="6">
    <source>
        <dbReference type="RuleBase" id="RU362062"/>
    </source>
</evidence>
<comment type="similarity">
    <text evidence="2">Belongs to the flagella basal body rod proteins family.</text>
</comment>
<name>A0A4D6YFD2_9GAMM</name>
<keyword evidence="9" id="KW-0966">Cell projection</keyword>
<dbReference type="EMBL" id="CP034852">
    <property type="protein sequence ID" value="QCI26793.1"/>
    <property type="molecule type" value="Genomic_DNA"/>
</dbReference>
<evidence type="ECO:0000259" key="7">
    <source>
        <dbReference type="Pfam" id="PF00460"/>
    </source>
</evidence>
<dbReference type="Pfam" id="PF00460">
    <property type="entry name" value="Flg_bb_rod"/>
    <property type="match status" value="1"/>
</dbReference>
<keyword evidence="4 6" id="KW-0975">Bacterial flagellum</keyword>
<dbReference type="PANTHER" id="PTHR30435:SF2">
    <property type="entry name" value="FLAGELLAR BASAL-BODY ROD PROTEIN FLGC"/>
    <property type="match status" value="1"/>
</dbReference>
<comment type="subunit">
    <text evidence="5 6">The basal body constitutes a major portion of the flagellar organelle and consists of four rings (L,P,S, and M) mounted on a central rod. The rod consists of about 26 subunits of FlgG in the distal portion, and FlgB, FlgC and FlgF are thought to build up the proximal portion of the rod with about 6 subunits each.</text>
</comment>
<sequence>MSLFNIMDIANSALEAQSKKIRTSAENLANIDTLTYKNKKIVPYQPKQVINTFHQSYSNIMNSNTQNPIGGVSSEIIEQSSPKKIIYNPNHPLSNKKGYLSVPNIDVVTENINIMEASRNYEANIEILNTVKAMILKTLTIGQ</sequence>
<feature type="domain" description="Flagellar basal body rod protein N-terminal" evidence="7">
    <location>
        <begin position="7"/>
        <end position="37"/>
    </location>
</feature>
<dbReference type="Pfam" id="PF06429">
    <property type="entry name" value="Flg_bbr_C"/>
    <property type="match status" value="1"/>
</dbReference>
<dbReference type="PROSITE" id="PS00588">
    <property type="entry name" value="FLAGELLA_BB_ROD"/>
    <property type="match status" value="1"/>
</dbReference>
<evidence type="ECO:0000256" key="5">
    <source>
        <dbReference type="ARBA" id="ARBA00025933"/>
    </source>
</evidence>
<evidence type="ECO:0000256" key="2">
    <source>
        <dbReference type="ARBA" id="ARBA00009677"/>
    </source>
</evidence>
<comment type="subcellular location">
    <subcellularLocation>
        <location evidence="1 6">Bacterial flagellum basal body</location>
    </subcellularLocation>
</comment>
<accession>A0A4D6YFD2</accession>
<evidence type="ECO:0000313" key="9">
    <source>
        <dbReference type="EMBL" id="QCI26793.1"/>
    </source>
</evidence>
<dbReference type="InterPro" id="IPR010930">
    <property type="entry name" value="Flg_bb/hook_C_dom"/>
</dbReference>
<evidence type="ECO:0000259" key="8">
    <source>
        <dbReference type="Pfam" id="PF06429"/>
    </source>
</evidence>
<dbReference type="AlphaFoldDB" id="A0A4D6YFD2"/>
<proteinExistence type="inferred from homology"/>
<reference evidence="9 10" key="2">
    <citation type="submission" date="2019-05" db="EMBL/GenBank/DDBJ databases">
        <title>Genome evolution of the obligate endosymbiont Buchnera aphidicola.</title>
        <authorList>
            <person name="Moran N.A."/>
        </authorList>
    </citation>
    <scope>NUCLEOTIDE SEQUENCE [LARGE SCALE GENOMIC DNA]</scope>
    <source>
        <strain evidence="9 10">Tca</strain>
    </source>
</reference>
<evidence type="ECO:0000313" key="10">
    <source>
        <dbReference type="Proteomes" id="UP000298782"/>
    </source>
</evidence>
<keyword evidence="9" id="KW-0282">Flagellum</keyword>
<dbReference type="InterPro" id="IPR001444">
    <property type="entry name" value="Flag_bb_rod_N"/>
</dbReference>
<dbReference type="NCBIfam" id="TIGR01395">
    <property type="entry name" value="FlgC"/>
    <property type="match status" value="1"/>
</dbReference>
<evidence type="ECO:0000256" key="4">
    <source>
        <dbReference type="ARBA" id="ARBA00023143"/>
    </source>
</evidence>
<gene>
    <name evidence="9" type="primary">flgC</name>
    <name evidence="9" type="ORF">D9V80_01305</name>
</gene>
<dbReference type="InterPro" id="IPR006299">
    <property type="entry name" value="FlgC"/>
</dbReference>